<proteinExistence type="predicted"/>
<dbReference type="EMBL" id="ML119773">
    <property type="protein sequence ID" value="RPA75033.1"/>
    <property type="molecule type" value="Genomic_DNA"/>
</dbReference>
<dbReference type="AlphaFoldDB" id="A0A3N4HMI4"/>
<dbReference type="OrthoDB" id="5309534at2759"/>
<evidence type="ECO:0000313" key="2">
    <source>
        <dbReference type="Proteomes" id="UP000275078"/>
    </source>
</evidence>
<accession>A0A3N4HMI4</accession>
<keyword evidence="2" id="KW-1185">Reference proteome</keyword>
<name>A0A3N4HMI4_ASCIM</name>
<sequence length="812" mass="90547">MAEHAYSAEYVGDFYTTGITSVRLAAEVKAQKALAPQAFGNATRGILACPQELIDQILADLTIRDFLGLRLVCLDYYRYFTHPGIVAYAHCLYFPRSSALLGGGSNAQYRSHVMLECGTPELTAADFEAAHRRARRWQKGTPTSVQFFDDVVKGSVVNSPNAIIVSEAEGLLIYQRSVGVLVVVDLNGHLRSGFPREQVVDLRALLGPCILQTSEKRSHAQPSQQIQMRLNKGTLLVIGERHQHELGGTLQRSSILKSRLFHPFTSEQAHCPDIRQSTQHTLCAVISLRPQDRGQVIHAWFDPDPFILATSHNQFYSLIEFDMLNNRIKGLVFPEKTARKRSSYLRGSTSPPGLGARFEILKRREYPTASVFNIAADDAGQHFFVGYADRGTNIPVIEVHTVPKLQSDGSYSSSTIIKRVRLLHGMMTSLPGINRHRTSFKFRFENIIDPTEGAWEHVRGYEEDGDGLPGIKHLHLPKPTPEDRKYEKIKVVMSGAFSPDDPNREVIGIEPGHFVDSLSWEVNTKPSPRKPSTALDYNRSGGQHGVADEEFDSDGNLIASCCFLDKEGNYNSAEAYPTPTVYLLPNLIKNIALHSLYPPGPRPGLQRQLARGELIEYPQPLWRFDSPQRASLCTIFLTPIRPSTLDTSRPYPPIPGKDDSTFIPPTTLLLATNLHAFTTGQWTAHSSFTTKPDPVASFLSYLANPMLMTSLRAAIGLPNNEALVQRVPSVGAQPRPKTHTFLPSPIDARDGTVESLSVPVPKTLGMMDKDRRWLVYTLPRQRWYESKGWDGQSQGELGQYDGQRICVVRFDD</sequence>
<organism evidence="1 2">
    <name type="scientific">Ascobolus immersus RN42</name>
    <dbReference type="NCBI Taxonomy" id="1160509"/>
    <lineage>
        <taxon>Eukaryota</taxon>
        <taxon>Fungi</taxon>
        <taxon>Dikarya</taxon>
        <taxon>Ascomycota</taxon>
        <taxon>Pezizomycotina</taxon>
        <taxon>Pezizomycetes</taxon>
        <taxon>Pezizales</taxon>
        <taxon>Ascobolaceae</taxon>
        <taxon>Ascobolus</taxon>
    </lineage>
</organism>
<dbReference type="Proteomes" id="UP000275078">
    <property type="component" value="Unassembled WGS sequence"/>
</dbReference>
<evidence type="ECO:0008006" key="3">
    <source>
        <dbReference type="Google" id="ProtNLM"/>
    </source>
</evidence>
<protein>
    <recommendedName>
        <fullName evidence="3">F-box domain-containing protein</fullName>
    </recommendedName>
</protein>
<gene>
    <name evidence="1" type="ORF">BJ508DRAFT_380275</name>
</gene>
<evidence type="ECO:0000313" key="1">
    <source>
        <dbReference type="EMBL" id="RPA75033.1"/>
    </source>
</evidence>
<reference evidence="1 2" key="1">
    <citation type="journal article" date="2018" name="Nat. Ecol. Evol.">
        <title>Pezizomycetes genomes reveal the molecular basis of ectomycorrhizal truffle lifestyle.</title>
        <authorList>
            <person name="Murat C."/>
            <person name="Payen T."/>
            <person name="Noel B."/>
            <person name="Kuo A."/>
            <person name="Morin E."/>
            <person name="Chen J."/>
            <person name="Kohler A."/>
            <person name="Krizsan K."/>
            <person name="Balestrini R."/>
            <person name="Da Silva C."/>
            <person name="Montanini B."/>
            <person name="Hainaut M."/>
            <person name="Levati E."/>
            <person name="Barry K.W."/>
            <person name="Belfiori B."/>
            <person name="Cichocki N."/>
            <person name="Clum A."/>
            <person name="Dockter R.B."/>
            <person name="Fauchery L."/>
            <person name="Guy J."/>
            <person name="Iotti M."/>
            <person name="Le Tacon F."/>
            <person name="Lindquist E.A."/>
            <person name="Lipzen A."/>
            <person name="Malagnac F."/>
            <person name="Mello A."/>
            <person name="Molinier V."/>
            <person name="Miyauchi S."/>
            <person name="Poulain J."/>
            <person name="Riccioni C."/>
            <person name="Rubini A."/>
            <person name="Sitrit Y."/>
            <person name="Splivallo R."/>
            <person name="Traeger S."/>
            <person name="Wang M."/>
            <person name="Zifcakova L."/>
            <person name="Wipf D."/>
            <person name="Zambonelli A."/>
            <person name="Paolocci F."/>
            <person name="Nowrousian M."/>
            <person name="Ottonello S."/>
            <person name="Baldrian P."/>
            <person name="Spatafora J.W."/>
            <person name="Henrissat B."/>
            <person name="Nagy L.G."/>
            <person name="Aury J.M."/>
            <person name="Wincker P."/>
            <person name="Grigoriev I.V."/>
            <person name="Bonfante P."/>
            <person name="Martin F.M."/>
        </authorList>
    </citation>
    <scope>NUCLEOTIDE SEQUENCE [LARGE SCALE GENOMIC DNA]</scope>
    <source>
        <strain evidence="1 2">RN42</strain>
    </source>
</reference>